<sequence length="330" mass="34752">MEWNRRAKGAAVAAVVLVVGGVTWGVVGQPEDPLRGSCRGSLAVDEASGFYGGAELESRGHTAEWVGQEVEYCSVWARDEEDGAVLRLQIRPSAAHRAAGAADEAAAAPVGYGWNGSFIVRGRPEAAVLVDCAPLAGKGLLVLAEATEDAEELSRAQVLGVARLATETARRAAERFGCEGTLGRRPDTVDTTRATERPAAEARETCRGVVGPRSAEVLGIATVHEYPAGALTEECDVHLRDHRMRVNAYYGPSAMQETYLDKRYPGSVDGIVTRSRTCPGALGAAYFKATPPQLPDGSPAPLTGPEREAVNQILASFAEASGDRHGCAEG</sequence>
<proteinExistence type="predicted"/>
<organism evidence="1 2">
    <name type="scientific">Streptomyces zhihengii</name>
    <dbReference type="NCBI Taxonomy" id="1818004"/>
    <lineage>
        <taxon>Bacteria</taxon>
        <taxon>Bacillati</taxon>
        <taxon>Actinomycetota</taxon>
        <taxon>Actinomycetes</taxon>
        <taxon>Kitasatosporales</taxon>
        <taxon>Streptomycetaceae</taxon>
        <taxon>Streptomyces</taxon>
    </lineage>
</organism>
<dbReference type="RefSeq" id="WP_205373095.1">
    <property type="nucleotide sequence ID" value="NZ_JAFEJA010000001.1"/>
</dbReference>
<evidence type="ECO:0000313" key="2">
    <source>
        <dbReference type="Proteomes" id="UP000664109"/>
    </source>
</evidence>
<keyword evidence="2" id="KW-1185">Reference proteome</keyword>
<comment type="caution">
    <text evidence="1">The sequence shown here is derived from an EMBL/GenBank/DDBJ whole genome shotgun (WGS) entry which is preliminary data.</text>
</comment>
<protein>
    <submittedName>
        <fullName evidence="1">Uncharacterized protein</fullName>
    </submittedName>
</protein>
<dbReference type="Proteomes" id="UP000664109">
    <property type="component" value="Unassembled WGS sequence"/>
</dbReference>
<name>A0ABS2UNE1_9ACTN</name>
<evidence type="ECO:0000313" key="1">
    <source>
        <dbReference type="EMBL" id="MBM9618878.1"/>
    </source>
</evidence>
<gene>
    <name evidence="1" type="ORF">JE024_09080</name>
</gene>
<accession>A0ABS2UNE1</accession>
<reference evidence="1 2" key="1">
    <citation type="journal article" date="2016" name="Arch. Microbiol.">
        <title>Streptomyces zhihengii sp. nov., isolated from rhizospheric soil of Psammosilene tunicoides.</title>
        <authorList>
            <person name="Huang M.J."/>
            <person name="Fei J.J."/>
            <person name="Salam N."/>
            <person name="Kim C.J."/>
            <person name="Hozzein W.N."/>
            <person name="Xiao M."/>
            <person name="Huang H.Q."/>
            <person name="Li W.J."/>
        </authorList>
    </citation>
    <scope>NUCLEOTIDE SEQUENCE [LARGE SCALE GENOMIC DNA]</scope>
    <source>
        <strain evidence="1 2">YIM T102</strain>
    </source>
</reference>
<dbReference type="EMBL" id="JAFEJA010000001">
    <property type="protein sequence ID" value="MBM9618878.1"/>
    <property type="molecule type" value="Genomic_DNA"/>
</dbReference>